<name>A0A0V8H716_9BACI</name>
<evidence type="ECO:0000313" key="2">
    <source>
        <dbReference type="Proteomes" id="UP000181997"/>
    </source>
</evidence>
<keyword evidence="2" id="KW-1185">Reference proteome</keyword>
<dbReference type="CDD" id="cd12208">
    <property type="entry name" value="DIP1984-like"/>
    <property type="match status" value="1"/>
</dbReference>
<dbReference type="NCBIfam" id="NF038048">
    <property type="entry name" value="DIP1984_fam"/>
    <property type="match status" value="1"/>
</dbReference>
<protein>
    <recommendedName>
        <fullName evidence="3">Septicolysin</fullName>
    </recommendedName>
</protein>
<dbReference type="OrthoDB" id="3730241at2"/>
<evidence type="ECO:0000313" key="1">
    <source>
        <dbReference type="EMBL" id="SCC34509.1"/>
    </source>
</evidence>
<dbReference type="Pfam" id="PF20935">
    <property type="entry name" value="DUF6847"/>
    <property type="match status" value="1"/>
</dbReference>
<dbReference type="Gene3D" id="6.10.320.10">
    <property type="match status" value="1"/>
</dbReference>
<dbReference type="Proteomes" id="UP000181997">
    <property type="component" value="Unassembled WGS sequence"/>
</dbReference>
<dbReference type="AlphaFoldDB" id="A0A0V8H716"/>
<evidence type="ECO:0008006" key="3">
    <source>
        <dbReference type="Google" id="ProtNLM"/>
    </source>
</evidence>
<sequence>MKLAEALILRADYQKRVEQVRKRLIQNAIVQEGDLPNEEPRELQKELTDLLRNLKALIQGINKTNLLTAFDKGQTLADALTARDLLGQERKIYSDLQEHANVRHDRYSRTEIKNVTIIDVKETQKLVDELSKKYRLIDIKIQELNWMTDLIEK</sequence>
<gene>
    <name evidence="1" type="ORF">GA0061094_4148</name>
</gene>
<organism evidence="1 2">
    <name type="scientific">[Bacillus] enclensis</name>
    <dbReference type="NCBI Taxonomy" id="1402860"/>
    <lineage>
        <taxon>Bacteria</taxon>
        <taxon>Bacillati</taxon>
        <taxon>Bacillota</taxon>
        <taxon>Bacilli</taxon>
        <taxon>Bacillales</taxon>
        <taxon>Bacillaceae</taxon>
        <taxon>Rossellomorea</taxon>
    </lineage>
</organism>
<proteinExistence type="predicted"/>
<reference evidence="2" key="1">
    <citation type="submission" date="2016-08" db="EMBL/GenBank/DDBJ databases">
        <authorList>
            <person name="Varghese N."/>
            <person name="Submissions Spin"/>
        </authorList>
    </citation>
    <scope>NUCLEOTIDE SEQUENCE [LARGE SCALE GENOMIC DNA]</scope>
    <source>
        <strain evidence="2">SGD-1123</strain>
    </source>
</reference>
<dbReference type="EMBL" id="FMAU01000009">
    <property type="protein sequence ID" value="SCC34509.1"/>
    <property type="molecule type" value="Genomic_DNA"/>
</dbReference>
<dbReference type="RefSeq" id="WP_058299924.1">
    <property type="nucleotide sequence ID" value="NZ_FMAU01000009.1"/>
</dbReference>
<dbReference type="InterPro" id="IPR047741">
    <property type="entry name" value="DIP1984-like"/>
</dbReference>
<accession>A0A0V8H716</accession>